<accession>A0ABQ8TZ90</accession>
<feature type="disulfide bond" evidence="2">
    <location>
        <begin position="133"/>
        <end position="194"/>
    </location>
</feature>
<dbReference type="InterPro" id="IPR001190">
    <property type="entry name" value="SRCR"/>
</dbReference>
<evidence type="ECO:0000313" key="5">
    <source>
        <dbReference type="Proteomes" id="UP001148838"/>
    </source>
</evidence>
<dbReference type="Proteomes" id="UP001148838">
    <property type="component" value="Unassembled WGS sequence"/>
</dbReference>
<evidence type="ECO:0000256" key="1">
    <source>
        <dbReference type="ARBA" id="ARBA00023157"/>
    </source>
</evidence>
<dbReference type="InterPro" id="IPR036772">
    <property type="entry name" value="SRCR-like_dom_sf"/>
</dbReference>
<gene>
    <name evidence="4" type="ORF">ANN_02443</name>
</gene>
<evidence type="ECO:0000256" key="2">
    <source>
        <dbReference type="PROSITE-ProRule" id="PRU00196"/>
    </source>
</evidence>
<dbReference type="PROSITE" id="PS50287">
    <property type="entry name" value="SRCR_2"/>
    <property type="match status" value="1"/>
</dbReference>
<evidence type="ECO:0000313" key="4">
    <source>
        <dbReference type="EMBL" id="KAJ4451007.1"/>
    </source>
</evidence>
<keyword evidence="5" id="KW-1185">Reference proteome</keyword>
<dbReference type="PANTHER" id="PTHR45817:SF4">
    <property type="entry name" value="LYSYL OXIDASE-LIKE-RELATED"/>
    <property type="match status" value="1"/>
</dbReference>
<feature type="domain" description="SRCR" evidence="3">
    <location>
        <begin position="108"/>
        <end position="195"/>
    </location>
</feature>
<feature type="disulfide bond" evidence="2">
    <location>
        <begin position="120"/>
        <end position="184"/>
    </location>
</feature>
<dbReference type="SUPFAM" id="SSF56487">
    <property type="entry name" value="SRCR-like"/>
    <property type="match status" value="1"/>
</dbReference>
<dbReference type="EMBL" id="JAJSOF020000001">
    <property type="protein sequence ID" value="KAJ4451007.1"/>
    <property type="molecule type" value="Genomic_DNA"/>
</dbReference>
<evidence type="ECO:0000259" key="3">
    <source>
        <dbReference type="PROSITE" id="PS50287"/>
    </source>
</evidence>
<dbReference type="Pfam" id="PF00530">
    <property type="entry name" value="SRCR"/>
    <property type="match status" value="1"/>
</dbReference>
<dbReference type="PANTHER" id="PTHR45817">
    <property type="entry name" value="LYSYL OXIDASE-LIKE-RELATED"/>
    <property type="match status" value="1"/>
</dbReference>
<name>A0ABQ8TZ90_PERAM</name>
<sequence>MMLKLIRKRKRNWLGHWLRRNCLIKDALEGMVNGRQRSARARWSWNNLESVKVRSCEAVTCHNRSKFCPDRRYVRFKFVDYGEVRYSPMFALQKEAYVFVSPCYKRNVEIYHMGKWGSVCDDEWDMREASVVCRQLGYERPYRVTHSSMFGPARRRFWMDNLYCSGDEKDLSHCRFDGWGANDCTSSEAAGVICLSSETTTTEEPTTTATPPKKNPLVRIKNCAAYESELSKPTVVLFSNQEINRERNVFTIASSIGAK</sequence>
<dbReference type="SMART" id="SM00202">
    <property type="entry name" value="SR"/>
    <property type="match status" value="1"/>
</dbReference>
<proteinExistence type="predicted"/>
<reference evidence="4 5" key="1">
    <citation type="journal article" date="2022" name="Allergy">
        <title>Genome assembly and annotation of Periplaneta americana reveal a comprehensive cockroach allergen profile.</title>
        <authorList>
            <person name="Wang L."/>
            <person name="Xiong Q."/>
            <person name="Saelim N."/>
            <person name="Wang L."/>
            <person name="Nong W."/>
            <person name="Wan A.T."/>
            <person name="Shi M."/>
            <person name="Liu X."/>
            <person name="Cao Q."/>
            <person name="Hui J.H.L."/>
            <person name="Sookrung N."/>
            <person name="Leung T.F."/>
            <person name="Tungtrongchitr A."/>
            <person name="Tsui S.K.W."/>
        </authorList>
    </citation>
    <scope>NUCLEOTIDE SEQUENCE [LARGE SCALE GENOMIC DNA]</scope>
    <source>
        <strain evidence="4">PWHHKU_190912</strain>
    </source>
</reference>
<feature type="disulfide bond" evidence="2">
    <location>
        <begin position="164"/>
        <end position="174"/>
    </location>
</feature>
<protein>
    <recommendedName>
        <fullName evidence="3">SRCR domain-containing protein</fullName>
    </recommendedName>
</protein>
<comment type="caution">
    <text evidence="4">The sequence shown here is derived from an EMBL/GenBank/DDBJ whole genome shotgun (WGS) entry which is preliminary data.</text>
</comment>
<dbReference type="PRINTS" id="PR00258">
    <property type="entry name" value="SPERACTRCPTR"/>
</dbReference>
<keyword evidence="1 2" id="KW-1015">Disulfide bond</keyword>
<dbReference type="Gene3D" id="3.10.250.10">
    <property type="entry name" value="SRCR-like domain"/>
    <property type="match status" value="1"/>
</dbReference>
<dbReference type="InterPro" id="IPR050912">
    <property type="entry name" value="LOX-like_protein"/>
</dbReference>
<organism evidence="4 5">
    <name type="scientific">Periplaneta americana</name>
    <name type="common">American cockroach</name>
    <name type="synonym">Blatta americana</name>
    <dbReference type="NCBI Taxonomy" id="6978"/>
    <lineage>
        <taxon>Eukaryota</taxon>
        <taxon>Metazoa</taxon>
        <taxon>Ecdysozoa</taxon>
        <taxon>Arthropoda</taxon>
        <taxon>Hexapoda</taxon>
        <taxon>Insecta</taxon>
        <taxon>Pterygota</taxon>
        <taxon>Neoptera</taxon>
        <taxon>Polyneoptera</taxon>
        <taxon>Dictyoptera</taxon>
        <taxon>Blattodea</taxon>
        <taxon>Blattoidea</taxon>
        <taxon>Blattidae</taxon>
        <taxon>Blattinae</taxon>
        <taxon>Periplaneta</taxon>
    </lineage>
</organism>